<evidence type="ECO:0000313" key="2">
    <source>
        <dbReference type="Proteomes" id="UP000634136"/>
    </source>
</evidence>
<dbReference type="Proteomes" id="UP000634136">
    <property type="component" value="Unassembled WGS sequence"/>
</dbReference>
<dbReference type="EMBL" id="JAAIUW010000011">
    <property type="protein sequence ID" value="KAF7808318.1"/>
    <property type="molecule type" value="Genomic_DNA"/>
</dbReference>
<accession>A0A834SS75</accession>
<gene>
    <name evidence="1" type="ORF">G2W53_035061</name>
</gene>
<name>A0A834SS75_9FABA</name>
<protein>
    <submittedName>
        <fullName evidence="1">Uncharacterized protein</fullName>
    </submittedName>
</protein>
<proteinExistence type="predicted"/>
<organism evidence="1 2">
    <name type="scientific">Senna tora</name>
    <dbReference type="NCBI Taxonomy" id="362788"/>
    <lineage>
        <taxon>Eukaryota</taxon>
        <taxon>Viridiplantae</taxon>
        <taxon>Streptophyta</taxon>
        <taxon>Embryophyta</taxon>
        <taxon>Tracheophyta</taxon>
        <taxon>Spermatophyta</taxon>
        <taxon>Magnoliopsida</taxon>
        <taxon>eudicotyledons</taxon>
        <taxon>Gunneridae</taxon>
        <taxon>Pentapetalae</taxon>
        <taxon>rosids</taxon>
        <taxon>fabids</taxon>
        <taxon>Fabales</taxon>
        <taxon>Fabaceae</taxon>
        <taxon>Caesalpinioideae</taxon>
        <taxon>Cassia clade</taxon>
        <taxon>Senna</taxon>
    </lineage>
</organism>
<dbReference type="AlphaFoldDB" id="A0A834SS75"/>
<comment type="caution">
    <text evidence="1">The sequence shown here is derived from an EMBL/GenBank/DDBJ whole genome shotgun (WGS) entry which is preliminary data.</text>
</comment>
<reference evidence="1" key="1">
    <citation type="submission" date="2020-09" db="EMBL/GenBank/DDBJ databases">
        <title>Genome-Enabled Discovery of Anthraquinone Biosynthesis in Senna tora.</title>
        <authorList>
            <person name="Kang S.-H."/>
            <person name="Pandey R.P."/>
            <person name="Lee C.-M."/>
            <person name="Sim J.-S."/>
            <person name="Jeong J.-T."/>
            <person name="Choi B.-S."/>
            <person name="Jung M."/>
            <person name="Ginzburg D."/>
            <person name="Zhao K."/>
            <person name="Won S.Y."/>
            <person name="Oh T.-J."/>
            <person name="Yu Y."/>
            <person name="Kim N.-H."/>
            <person name="Lee O.R."/>
            <person name="Lee T.-H."/>
            <person name="Bashyal P."/>
            <person name="Kim T.-S."/>
            <person name="Lee W.-H."/>
            <person name="Kawkins C."/>
            <person name="Kim C.-K."/>
            <person name="Kim J.S."/>
            <person name="Ahn B.O."/>
            <person name="Rhee S.Y."/>
            <person name="Sohng J.K."/>
        </authorList>
    </citation>
    <scope>NUCLEOTIDE SEQUENCE</scope>
    <source>
        <tissue evidence="1">Leaf</tissue>
    </source>
</reference>
<evidence type="ECO:0000313" key="1">
    <source>
        <dbReference type="EMBL" id="KAF7808318.1"/>
    </source>
</evidence>
<sequence>MEYGKLVGELEGLAKRMMFQSYAQFWWLANQTKNKEHWIDAHASLSFVVMAGGRRRIKG</sequence>
<keyword evidence="2" id="KW-1185">Reference proteome</keyword>